<reference evidence="4" key="1">
    <citation type="submission" date="2020-05" db="EMBL/GenBank/DDBJ databases">
        <title>Frigoriglobus tundricola gen. nov., sp. nov., a psychrotolerant cellulolytic planctomycete of the family Gemmataceae with two divergent copies of 16S rRNA gene.</title>
        <authorList>
            <person name="Kulichevskaya I.S."/>
            <person name="Ivanova A.A."/>
            <person name="Naumoff D.G."/>
            <person name="Beletsky A.V."/>
            <person name="Rijpstra W.I.C."/>
            <person name="Sinninghe Damste J.S."/>
            <person name="Mardanov A.V."/>
            <person name="Ravin N.V."/>
            <person name="Dedysh S.N."/>
        </authorList>
    </citation>
    <scope>NUCLEOTIDE SEQUENCE [LARGE SCALE GENOMIC DNA]</scope>
    <source>
        <strain evidence="4">PL17</strain>
    </source>
</reference>
<evidence type="ECO:0000256" key="1">
    <source>
        <dbReference type="SAM" id="Phobius"/>
    </source>
</evidence>
<accession>A0A6M5YY19</accession>
<evidence type="ECO:0000313" key="3">
    <source>
        <dbReference type="EMBL" id="QJW98895.1"/>
    </source>
</evidence>
<sequence>MRPIPFRGPSPRAPRAFTLIELLVVIAIIAILIGLLLPAVQKVREAAARAKGLNNMRQLTLAAMNFESANGVLPHVYELETPDYLQSRYQFGYATSDPNTYSIISVDPRQGILTPYYEGNNKINVSPKFEAYQSSITLVFLGATGGYAYNRNLLSDPANAQSFTVKMPVKGRAIVTIAATSQTYMFAEVLQLSSSGGLTEQGSCMFGSPLVANGNTYDPTATQATTSYGVAFSPFWWNGQTMVSFVDGHVEMRTPMSPEPSVTPFSQATWNAAKTSFPGLQPGFLPQATDGRYTTD</sequence>
<name>A0A6M5YY19_9BACT</name>
<dbReference type="PANTHER" id="PTHR30093:SF2">
    <property type="entry name" value="TYPE II SECRETION SYSTEM PROTEIN H"/>
    <property type="match status" value="1"/>
</dbReference>
<gene>
    <name evidence="3" type="ORF">FTUN_6490</name>
</gene>
<evidence type="ECO:0000259" key="2">
    <source>
        <dbReference type="Pfam" id="PF07596"/>
    </source>
</evidence>
<keyword evidence="1" id="KW-0812">Transmembrane</keyword>
<keyword evidence="4" id="KW-1185">Reference proteome</keyword>
<dbReference type="InterPro" id="IPR045584">
    <property type="entry name" value="Pilin-like"/>
</dbReference>
<dbReference type="SUPFAM" id="SSF54523">
    <property type="entry name" value="Pili subunits"/>
    <property type="match status" value="1"/>
</dbReference>
<proteinExistence type="predicted"/>
<dbReference type="Pfam" id="PF07963">
    <property type="entry name" value="N_methyl"/>
    <property type="match status" value="1"/>
</dbReference>
<organism evidence="3 4">
    <name type="scientific">Frigoriglobus tundricola</name>
    <dbReference type="NCBI Taxonomy" id="2774151"/>
    <lineage>
        <taxon>Bacteria</taxon>
        <taxon>Pseudomonadati</taxon>
        <taxon>Planctomycetota</taxon>
        <taxon>Planctomycetia</taxon>
        <taxon>Gemmatales</taxon>
        <taxon>Gemmataceae</taxon>
        <taxon>Frigoriglobus</taxon>
    </lineage>
</organism>
<dbReference type="Pfam" id="PF07596">
    <property type="entry name" value="SBP_bac_10"/>
    <property type="match status" value="1"/>
</dbReference>
<dbReference type="RefSeq" id="WP_171473966.1">
    <property type="nucleotide sequence ID" value="NZ_CP053452.2"/>
</dbReference>
<dbReference type="AlphaFoldDB" id="A0A6M5YY19"/>
<dbReference type="NCBIfam" id="TIGR02532">
    <property type="entry name" value="IV_pilin_GFxxxE"/>
    <property type="match status" value="1"/>
</dbReference>
<dbReference type="Proteomes" id="UP000503447">
    <property type="component" value="Chromosome"/>
</dbReference>
<protein>
    <recommendedName>
        <fullName evidence="2">DUF1559 domain-containing protein</fullName>
    </recommendedName>
</protein>
<dbReference type="PANTHER" id="PTHR30093">
    <property type="entry name" value="GENERAL SECRETION PATHWAY PROTEIN G"/>
    <property type="match status" value="1"/>
</dbReference>
<dbReference type="Gene3D" id="3.30.700.10">
    <property type="entry name" value="Glycoprotein, Type 4 Pilin"/>
    <property type="match status" value="1"/>
</dbReference>
<feature type="transmembrane region" description="Helical" evidence="1">
    <location>
        <begin position="20"/>
        <end position="40"/>
    </location>
</feature>
<keyword evidence="1" id="KW-1133">Transmembrane helix</keyword>
<dbReference type="InterPro" id="IPR011453">
    <property type="entry name" value="DUF1559"/>
</dbReference>
<dbReference type="EMBL" id="CP053452">
    <property type="protein sequence ID" value="QJW98895.1"/>
    <property type="molecule type" value="Genomic_DNA"/>
</dbReference>
<dbReference type="KEGG" id="ftj:FTUN_6490"/>
<evidence type="ECO:0000313" key="4">
    <source>
        <dbReference type="Proteomes" id="UP000503447"/>
    </source>
</evidence>
<dbReference type="InterPro" id="IPR012902">
    <property type="entry name" value="N_methyl_site"/>
</dbReference>
<keyword evidence="1" id="KW-0472">Membrane</keyword>
<feature type="domain" description="DUF1559" evidence="2">
    <location>
        <begin position="41"/>
        <end position="81"/>
    </location>
</feature>